<dbReference type="EMBL" id="JAQLWO010000039">
    <property type="protein sequence ID" value="MDB7908630.1"/>
    <property type="molecule type" value="Genomic_DNA"/>
</dbReference>
<accession>A0AAW6C8V0</accession>
<dbReference type="RefSeq" id="WP_130849628.1">
    <property type="nucleotide sequence ID" value="NZ_DAWDUS010000004.1"/>
</dbReference>
<organism evidence="1 2">
    <name type="scientific">Flavonifractor plautii</name>
    <name type="common">Fusobacterium plautii</name>
    <dbReference type="NCBI Taxonomy" id="292800"/>
    <lineage>
        <taxon>Bacteria</taxon>
        <taxon>Bacillati</taxon>
        <taxon>Bacillota</taxon>
        <taxon>Clostridia</taxon>
        <taxon>Eubacteriales</taxon>
        <taxon>Oscillospiraceae</taxon>
        <taxon>Flavonifractor</taxon>
    </lineage>
</organism>
<protein>
    <submittedName>
        <fullName evidence="1">Beta-lactamase induction signal transducer protein</fullName>
    </submittedName>
</protein>
<dbReference type="AlphaFoldDB" id="A0AAW6C8V0"/>
<gene>
    <name evidence="1" type="ORF">PND83_21840</name>
</gene>
<proteinExistence type="predicted"/>
<dbReference type="Proteomes" id="UP001211006">
    <property type="component" value="Unassembled WGS sequence"/>
</dbReference>
<evidence type="ECO:0000313" key="1">
    <source>
        <dbReference type="EMBL" id="MDB7908630.1"/>
    </source>
</evidence>
<evidence type="ECO:0000313" key="2">
    <source>
        <dbReference type="Proteomes" id="UP001211006"/>
    </source>
</evidence>
<name>A0AAW6C8V0_FLAPL</name>
<sequence length="73" mass="8355">MAIIAAIAALCIGILIGMYLFQDRPVGDLRVDHSDFADEGPHLYLELDTDIRTVMRKKRVVFRVKVEDFLPHE</sequence>
<reference evidence="1" key="1">
    <citation type="submission" date="2023-01" db="EMBL/GenBank/DDBJ databases">
        <title>Human gut microbiome strain richness.</title>
        <authorList>
            <person name="Chen-Liaw A."/>
        </authorList>
    </citation>
    <scope>NUCLEOTIDE SEQUENCE</scope>
    <source>
        <strain evidence="1">2225st1_A6_2225SCRN_200828</strain>
    </source>
</reference>
<comment type="caution">
    <text evidence="1">The sequence shown here is derived from an EMBL/GenBank/DDBJ whole genome shotgun (WGS) entry which is preliminary data.</text>
</comment>